<dbReference type="STRING" id="411467.BACCAP_04509"/>
<dbReference type="Proteomes" id="UP000003639">
    <property type="component" value="Unassembled WGS sequence"/>
</dbReference>
<gene>
    <name evidence="2" type="ORF">BACCAP_04509</name>
</gene>
<name>A6P1Y0_9FIRM</name>
<dbReference type="eggNOG" id="COG2755">
    <property type="taxonomic scope" value="Bacteria"/>
</dbReference>
<feature type="domain" description="SGNH hydrolase-type esterase" evidence="1">
    <location>
        <begin position="29"/>
        <end position="191"/>
    </location>
</feature>
<keyword evidence="3" id="KW-1185">Reference proteome</keyword>
<dbReference type="InterPro" id="IPR013830">
    <property type="entry name" value="SGNH_hydro"/>
</dbReference>
<evidence type="ECO:0000313" key="2">
    <source>
        <dbReference type="EMBL" id="EDM97650.1"/>
    </source>
</evidence>
<dbReference type="InterPro" id="IPR036514">
    <property type="entry name" value="SGNH_hydro_sf"/>
</dbReference>
<sequence>MSAVIQSFWQLIEHRHHQEKRKHKMNVICFGDSNTYGYDPRDYFGGRYDGDSRWVDILAARTEWSVCNMGQNGREIPSAALDFPADTDLLIVMLGTNDLLQGRKPEQAAEKLGRFLCGISLERSKILLIAPPPVILGDWVPNQQLIDDSRIFARLCQTLAEQLGIRFADAGKWDISLAYDGVHFTEQGHRAFAAGLLEELK</sequence>
<dbReference type="PANTHER" id="PTHR30383">
    <property type="entry name" value="THIOESTERASE 1/PROTEASE 1/LYSOPHOSPHOLIPASE L1"/>
    <property type="match status" value="1"/>
</dbReference>
<dbReference type="AlphaFoldDB" id="A6P1Y0"/>
<evidence type="ECO:0000259" key="1">
    <source>
        <dbReference type="Pfam" id="PF13472"/>
    </source>
</evidence>
<dbReference type="SUPFAM" id="SSF52266">
    <property type="entry name" value="SGNH hydrolase"/>
    <property type="match status" value="1"/>
</dbReference>
<comment type="caution">
    <text evidence="2">The sequence shown here is derived from an EMBL/GenBank/DDBJ whole genome shotgun (WGS) entry which is preliminary data.</text>
</comment>
<proteinExistence type="predicted"/>
<organism evidence="2 3">
    <name type="scientific">Pseudoflavonifractor capillosus ATCC 29799</name>
    <dbReference type="NCBI Taxonomy" id="411467"/>
    <lineage>
        <taxon>Bacteria</taxon>
        <taxon>Bacillati</taxon>
        <taxon>Bacillota</taxon>
        <taxon>Clostridia</taxon>
        <taxon>Eubacteriales</taxon>
        <taxon>Oscillospiraceae</taxon>
        <taxon>Pseudoflavonifractor</taxon>
    </lineage>
</organism>
<dbReference type="EMBL" id="AAXG02000049">
    <property type="protein sequence ID" value="EDM97650.1"/>
    <property type="molecule type" value="Genomic_DNA"/>
</dbReference>
<reference evidence="2 3" key="1">
    <citation type="submission" date="2007-04" db="EMBL/GenBank/DDBJ databases">
        <authorList>
            <person name="Fulton L."/>
            <person name="Clifton S."/>
            <person name="Fulton B."/>
            <person name="Xu J."/>
            <person name="Minx P."/>
            <person name="Pepin K.H."/>
            <person name="Johnson M."/>
            <person name="Thiruvilangam P."/>
            <person name="Bhonagiri V."/>
            <person name="Nash W.E."/>
            <person name="Mardis E.R."/>
            <person name="Wilson R.K."/>
        </authorList>
    </citation>
    <scope>NUCLEOTIDE SEQUENCE [LARGE SCALE GENOMIC DNA]</scope>
    <source>
        <strain evidence="2 3">ATCC 29799</strain>
    </source>
</reference>
<reference evidence="2 3" key="2">
    <citation type="submission" date="2007-06" db="EMBL/GenBank/DDBJ databases">
        <title>Draft genome sequence of Pseudoflavonifractor capillosus ATCC 29799.</title>
        <authorList>
            <person name="Sudarsanam P."/>
            <person name="Ley R."/>
            <person name="Guruge J."/>
            <person name="Turnbaugh P.J."/>
            <person name="Mahowald M."/>
            <person name="Liep D."/>
            <person name="Gordon J."/>
        </authorList>
    </citation>
    <scope>NUCLEOTIDE SEQUENCE [LARGE SCALE GENOMIC DNA]</scope>
    <source>
        <strain evidence="2 3">ATCC 29799</strain>
    </source>
</reference>
<dbReference type="PANTHER" id="PTHR30383:SF29">
    <property type="entry name" value="SGNH HYDROLASE-TYPE ESTERASE DOMAIN-CONTAINING PROTEIN"/>
    <property type="match status" value="1"/>
</dbReference>
<dbReference type="Pfam" id="PF13472">
    <property type="entry name" value="Lipase_GDSL_2"/>
    <property type="match status" value="1"/>
</dbReference>
<dbReference type="Gene3D" id="3.40.50.1110">
    <property type="entry name" value="SGNH hydrolase"/>
    <property type="match status" value="1"/>
</dbReference>
<accession>A6P1Y0</accession>
<dbReference type="InterPro" id="IPR051532">
    <property type="entry name" value="Ester_Hydrolysis_Enzymes"/>
</dbReference>
<evidence type="ECO:0000313" key="3">
    <source>
        <dbReference type="Proteomes" id="UP000003639"/>
    </source>
</evidence>
<protein>
    <submittedName>
        <fullName evidence="2">GDSL-like protein</fullName>
    </submittedName>
</protein>